<feature type="region of interest" description="Disordered" evidence="1">
    <location>
        <begin position="26"/>
        <end position="52"/>
    </location>
</feature>
<comment type="caution">
    <text evidence="2">The sequence shown here is derived from an EMBL/GenBank/DDBJ whole genome shotgun (WGS) entry which is preliminary data.</text>
</comment>
<sequence length="517" mass="58595">MSQEKRRCPSDYSLEELEELEMELKRRRMESNEPPASIAATANNNTTNNDNKGTLSIHTSRSILWDLLQSRSDFEIIRTLHVNDAMVLLRQHPSLVTKPFQGRSVLSFFMRNDVPSSIIQELCAMWKSINPQNDEDEDWQSTGFEEEPNFVLDACRYCSNPDTFRLLVKEFPDQAAIEDGPCELFLKRCDYDDYDDFDYGICNYGERNIECFQSKLVLEAVQSCPNLKDLSLEPSHYASSTTARDAQAVCNLYQEILLGTNNLEAFNVTVLPQTDGPSLSKLLQAAFAKLRSFVLAGYRQNDDACAPFEIPPNSRLQSFKFAVSLGAKTTKGILGLLCGLTLLNSLNFHERHNNLSEVNISDEILELLAQNRLESLGFCDIGVSFLESLVDGLKENTSVKKLCQCYQTKMVSLATLKYFASMMEHNVLLEDVTFAYRYTLRRRDFRPTVAQIQYWADCNKCGRGKLSDPKAPLDELFVALETAKAKTPYSYYCPDKLWYGLLRANPGIWAEAALTGL</sequence>
<organism evidence="2 3">
    <name type="scientific">Seminavis robusta</name>
    <dbReference type="NCBI Taxonomy" id="568900"/>
    <lineage>
        <taxon>Eukaryota</taxon>
        <taxon>Sar</taxon>
        <taxon>Stramenopiles</taxon>
        <taxon>Ochrophyta</taxon>
        <taxon>Bacillariophyta</taxon>
        <taxon>Bacillariophyceae</taxon>
        <taxon>Bacillariophycidae</taxon>
        <taxon>Naviculales</taxon>
        <taxon>Naviculaceae</taxon>
        <taxon>Seminavis</taxon>
    </lineage>
</organism>
<name>A0A9N8E2N4_9STRA</name>
<dbReference type="AlphaFoldDB" id="A0A9N8E2N4"/>
<dbReference type="Gene3D" id="3.80.10.10">
    <property type="entry name" value="Ribonuclease Inhibitor"/>
    <property type="match status" value="1"/>
</dbReference>
<dbReference type="InterPro" id="IPR032675">
    <property type="entry name" value="LRR_dom_sf"/>
</dbReference>
<feature type="compositionally biased region" description="Low complexity" evidence="1">
    <location>
        <begin position="39"/>
        <end position="49"/>
    </location>
</feature>
<evidence type="ECO:0000313" key="2">
    <source>
        <dbReference type="EMBL" id="CAB9513392.1"/>
    </source>
</evidence>
<dbReference type="Proteomes" id="UP001153069">
    <property type="component" value="Unassembled WGS sequence"/>
</dbReference>
<evidence type="ECO:0000313" key="3">
    <source>
        <dbReference type="Proteomes" id="UP001153069"/>
    </source>
</evidence>
<evidence type="ECO:0000256" key="1">
    <source>
        <dbReference type="SAM" id="MobiDB-lite"/>
    </source>
</evidence>
<dbReference type="SUPFAM" id="SSF52047">
    <property type="entry name" value="RNI-like"/>
    <property type="match status" value="1"/>
</dbReference>
<reference evidence="2" key="1">
    <citation type="submission" date="2020-06" db="EMBL/GenBank/DDBJ databases">
        <authorList>
            <consortium name="Plant Systems Biology data submission"/>
        </authorList>
    </citation>
    <scope>NUCLEOTIDE SEQUENCE</scope>
    <source>
        <strain evidence="2">D6</strain>
    </source>
</reference>
<dbReference type="EMBL" id="CAICTM010000587">
    <property type="protein sequence ID" value="CAB9513392.1"/>
    <property type="molecule type" value="Genomic_DNA"/>
</dbReference>
<keyword evidence="3" id="KW-1185">Reference proteome</keyword>
<proteinExistence type="predicted"/>
<gene>
    <name evidence="2" type="ORF">SEMRO_588_G171600.1</name>
</gene>
<protein>
    <submittedName>
        <fullName evidence="2">Uncharacterized protein</fullName>
    </submittedName>
</protein>
<accession>A0A9N8E2N4</accession>